<dbReference type="AlphaFoldDB" id="A0A0D8XHS7"/>
<reference evidence="2" key="2">
    <citation type="journal article" date="2016" name="Sci. Rep.">
        <title>Dictyocaulus viviparus genome, variome and transcriptome elucidate lungworm biology and support future intervention.</title>
        <authorList>
            <person name="McNulty S.N."/>
            <person name="Strube C."/>
            <person name="Rosa B.A."/>
            <person name="Martin J.C."/>
            <person name="Tyagi R."/>
            <person name="Choi Y.J."/>
            <person name="Wang Q."/>
            <person name="Hallsworth Pepin K."/>
            <person name="Zhang X."/>
            <person name="Ozersky P."/>
            <person name="Wilson R.K."/>
            <person name="Sternberg P.W."/>
            <person name="Gasser R.B."/>
            <person name="Mitreva M."/>
        </authorList>
    </citation>
    <scope>NUCLEOTIDE SEQUENCE [LARGE SCALE GENOMIC DNA]</scope>
    <source>
        <strain evidence="2">HannoverDv2000</strain>
    </source>
</reference>
<evidence type="ECO:0000313" key="2">
    <source>
        <dbReference type="Proteomes" id="UP000053766"/>
    </source>
</evidence>
<name>A0A0D8XHS7_DICVI</name>
<dbReference type="EMBL" id="KN716741">
    <property type="protein sequence ID" value="KJH41891.1"/>
    <property type="molecule type" value="Genomic_DNA"/>
</dbReference>
<reference evidence="1 2" key="1">
    <citation type="submission" date="2013-11" db="EMBL/GenBank/DDBJ databases">
        <title>Draft genome of the bovine lungworm Dictyocaulus viviparus.</title>
        <authorList>
            <person name="Mitreva M."/>
        </authorList>
    </citation>
    <scope>NUCLEOTIDE SEQUENCE [LARGE SCALE GENOMIC DNA]</scope>
    <source>
        <strain evidence="1 2">HannoverDv2000</strain>
    </source>
</reference>
<proteinExistence type="predicted"/>
<accession>A0A0D8XHS7</accession>
<dbReference type="Proteomes" id="UP000053766">
    <property type="component" value="Unassembled WGS sequence"/>
</dbReference>
<protein>
    <submittedName>
        <fullName evidence="1">Uncharacterized protein</fullName>
    </submittedName>
</protein>
<keyword evidence="2" id="KW-1185">Reference proteome</keyword>
<evidence type="ECO:0000313" key="1">
    <source>
        <dbReference type="EMBL" id="KJH41891.1"/>
    </source>
</evidence>
<sequence length="82" mass="9333">MGLPVSAVLSTIDQSSLVMLSVVNMVNRPAVSSDFFPVILQLSYFHEIHEYLVMKNSFHERFHRCATVSIYGDVSIHMRSVF</sequence>
<organism evidence="1 2">
    <name type="scientific">Dictyocaulus viviparus</name>
    <name type="common">Bovine lungworm</name>
    <dbReference type="NCBI Taxonomy" id="29172"/>
    <lineage>
        <taxon>Eukaryota</taxon>
        <taxon>Metazoa</taxon>
        <taxon>Ecdysozoa</taxon>
        <taxon>Nematoda</taxon>
        <taxon>Chromadorea</taxon>
        <taxon>Rhabditida</taxon>
        <taxon>Rhabditina</taxon>
        <taxon>Rhabditomorpha</taxon>
        <taxon>Strongyloidea</taxon>
        <taxon>Metastrongylidae</taxon>
        <taxon>Dictyocaulus</taxon>
    </lineage>
</organism>
<gene>
    <name evidence="1" type="ORF">DICVIV_12120</name>
</gene>